<dbReference type="PANTHER" id="PTHR23513:SF9">
    <property type="entry name" value="ENTEROBACTIN EXPORTER ENTS"/>
    <property type="match status" value="1"/>
</dbReference>
<feature type="transmembrane region" description="Helical" evidence="7">
    <location>
        <begin position="297"/>
        <end position="317"/>
    </location>
</feature>
<evidence type="ECO:0000256" key="6">
    <source>
        <dbReference type="ARBA" id="ARBA00023136"/>
    </source>
</evidence>
<proteinExistence type="predicted"/>
<dbReference type="PROSITE" id="PS50850">
    <property type="entry name" value="MFS"/>
    <property type="match status" value="1"/>
</dbReference>
<keyword evidence="3" id="KW-1003">Cell membrane</keyword>
<keyword evidence="2" id="KW-0813">Transport</keyword>
<evidence type="ECO:0000313" key="9">
    <source>
        <dbReference type="EMBL" id="GLJ62521.1"/>
    </source>
</evidence>
<keyword evidence="10" id="KW-1185">Reference proteome</keyword>
<reference evidence="9" key="1">
    <citation type="journal article" date="2014" name="Int. J. Syst. Evol. Microbiol.">
        <title>Complete genome sequence of Corynebacterium casei LMG S-19264T (=DSM 44701T), isolated from a smear-ripened cheese.</title>
        <authorList>
            <consortium name="US DOE Joint Genome Institute (JGI-PGF)"/>
            <person name="Walter F."/>
            <person name="Albersmeier A."/>
            <person name="Kalinowski J."/>
            <person name="Ruckert C."/>
        </authorList>
    </citation>
    <scope>NUCLEOTIDE SEQUENCE</scope>
    <source>
        <strain evidence="9">VKM Ac-1020</strain>
    </source>
</reference>
<feature type="transmembrane region" description="Helical" evidence="7">
    <location>
        <begin position="372"/>
        <end position="399"/>
    </location>
</feature>
<dbReference type="RefSeq" id="WP_271174216.1">
    <property type="nucleotide sequence ID" value="NZ_BSEJ01000014.1"/>
</dbReference>
<feature type="transmembrane region" description="Helical" evidence="7">
    <location>
        <begin position="50"/>
        <end position="71"/>
    </location>
</feature>
<dbReference type="InterPro" id="IPR036259">
    <property type="entry name" value="MFS_trans_sf"/>
</dbReference>
<dbReference type="AlphaFoldDB" id="A0A9W6H4L3"/>
<evidence type="ECO:0000313" key="10">
    <source>
        <dbReference type="Proteomes" id="UP001142462"/>
    </source>
</evidence>
<gene>
    <name evidence="9" type="ORF">GCM10017576_26520</name>
</gene>
<evidence type="ECO:0000256" key="7">
    <source>
        <dbReference type="SAM" id="Phobius"/>
    </source>
</evidence>
<feature type="transmembrane region" description="Helical" evidence="7">
    <location>
        <begin position="83"/>
        <end position="105"/>
    </location>
</feature>
<dbReference type="CDD" id="cd06173">
    <property type="entry name" value="MFS_MefA_like"/>
    <property type="match status" value="1"/>
</dbReference>
<organism evidence="9 10">
    <name type="scientific">Microbacterium barkeri</name>
    <dbReference type="NCBI Taxonomy" id="33917"/>
    <lineage>
        <taxon>Bacteria</taxon>
        <taxon>Bacillati</taxon>
        <taxon>Actinomycetota</taxon>
        <taxon>Actinomycetes</taxon>
        <taxon>Micrococcales</taxon>
        <taxon>Microbacteriaceae</taxon>
        <taxon>Microbacterium</taxon>
    </lineage>
</organism>
<protein>
    <submittedName>
        <fullName evidence="9">MFS transporter</fullName>
    </submittedName>
</protein>
<feature type="domain" description="Major facilitator superfamily (MFS) profile" evidence="8">
    <location>
        <begin position="167"/>
        <end position="440"/>
    </location>
</feature>
<dbReference type="EMBL" id="BSEJ01000014">
    <property type="protein sequence ID" value="GLJ62521.1"/>
    <property type="molecule type" value="Genomic_DNA"/>
</dbReference>
<keyword evidence="6 7" id="KW-0472">Membrane</keyword>
<feature type="transmembrane region" description="Helical" evidence="7">
    <location>
        <begin position="329"/>
        <end position="352"/>
    </location>
</feature>
<dbReference type="Proteomes" id="UP001142462">
    <property type="component" value="Unassembled WGS sequence"/>
</dbReference>
<evidence type="ECO:0000259" key="8">
    <source>
        <dbReference type="PROSITE" id="PS50850"/>
    </source>
</evidence>
<comment type="subcellular location">
    <subcellularLocation>
        <location evidence="1">Cell inner membrane</location>
        <topology evidence="1">Multi-pass membrane protein</topology>
    </subcellularLocation>
</comment>
<accession>A0A9W6H4L3</accession>
<feature type="transmembrane region" description="Helical" evidence="7">
    <location>
        <begin position="405"/>
        <end position="424"/>
    </location>
</feature>
<evidence type="ECO:0000256" key="2">
    <source>
        <dbReference type="ARBA" id="ARBA00022448"/>
    </source>
</evidence>
<feature type="transmembrane region" description="Helical" evidence="7">
    <location>
        <begin position="111"/>
        <end position="133"/>
    </location>
</feature>
<dbReference type="InterPro" id="IPR020846">
    <property type="entry name" value="MFS_dom"/>
</dbReference>
<reference evidence="9" key="2">
    <citation type="submission" date="2023-01" db="EMBL/GenBank/DDBJ databases">
        <authorList>
            <person name="Sun Q."/>
            <person name="Evtushenko L."/>
        </authorList>
    </citation>
    <scope>NUCLEOTIDE SEQUENCE</scope>
    <source>
        <strain evidence="9">VKM Ac-1020</strain>
    </source>
</reference>
<keyword evidence="5 7" id="KW-1133">Transmembrane helix</keyword>
<evidence type="ECO:0000256" key="3">
    <source>
        <dbReference type="ARBA" id="ARBA00022475"/>
    </source>
</evidence>
<dbReference type="PANTHER" id="PTHR23513">
    <property type="entry name" value="INTEGRAL MEMBRANE EFFLUX PROTEIN-RELATED"/>
    <property type="match status" value="1"/>
</dbReference>
<comment type="caution">
    <text evidence="9">The sequence shown here is derived from an EMBL/GenBank/DDBJ whole genome shotgun (WGS) entry which is preliminary data.</text>
</comment>
<dbReference type="GO" id="GO:0022857">
    <property type="term" value="F:transmembrane transporter activity"/>
    <property type="evidence" value="ECO:0007669"/>
    <property type="project" value="InterPro"/>
</dbReference>
<dbReference type="SUPFAM" id="SSF103473">
    <property type="entry name" value="MFS general substrate transporter"/>
    <property type="match status" value="1"/>
</dbReference>
<evidence type="ECO:0000256" key="1">
    <source>
        <dbReference type="ARBA" id="ARBA00004429"/>
    </source>
</evidence>
<dbReference type="Pfam" id="PF05977">
    <property type="entry name" value="MFS_3"/>
    <property type="match status" value="1"/>
</dbReference>
<sequence>MSSRVLLDLRPLTQSPAFARLWVGSTLGGLGGQLTITAVMLHMYELTGSTFAVSMIAVAGLAPMIVAGLYGGMLADWFDRRTVALAAATATWLTTALLAVLAWTGHIDAGWLYALSIVNSAANSIVSATKMAITPRLVGAELIPAAAALNGITVGIMVMVGPALGGVLVALFGYPLTYTLDVVLMLSLFLGLWTLPRLRPEGATARPGLASLADGWRFLRRAPNIRIQFLLDIVAMTFGNPLALFPAIGAIVLGGGEITTGLLVAANAVGAFASSLFSGRISAYRFHGLGITRAIQVFGVVTAVFGLVLAAAAAGWLGPGDVGPSSPNVPLIVIAMLCLACTGAADNVSSIYRQTMLQSAVPDAIRGRLQGVFIVVVTGGPRIGALYAGGLATAASGWLGEAGSAWLPPLLGGLLVVAITTAIVRAHPRFRAYDAEAPEL</sequence>
<feature type="transmembrane region" description="Helical" evidence="7">
    <location>
        <begin position="21"/>
        <end position="44"/>
    </location>
</feature>
<feature type="transmembrane region" description="Helical" evidence="7">
    <location>
        <begin position="145"/>
        <end position="172"/>
    </location>
</feature>
<feature type="transmembrane region" description="Helical" evidence="7">
    <location>
        <begin position="258"/>
        <end position="277"/>
    </location>
</feature>
<evidence type="ECO:0000256" key="5">
    <source>
        <dbReference type="ARBA" id="ARBA00022989"/>
    </source>
</evidence>
<dbReference type="Gene3D" id="1.20.1250.20">
    <property type="entry name" value="MFS general substrate transporter like domains"/>
    <property type="match status" value="1"/>
</dbReference>
<evidence type="ECO:0000256" key="4">
    <source>
        <dbReference type="ARBA" id="ARBA00022692"/>
    </source>
</evidence>
<feature type="transmembrane region" description="Helical" evidence="7">
    <location>
        <begin position="178"/>
        <end position="196"/>
    </location>
</feature>
<name>A0A9W6H4L3_9MICO</name>
<dbReference type="GO" id="GO:0005886">
    <property type="term" value="C:plasma membrane"/>
    <property type="evidence" value="ECO:0007669"/>
    <property type="project" value="UniProtKB-SubCell"/>
</dbReference>
<feature type="transmembrane region" description="Helical" evidence="7">
    <location>
        <begin position="229"/>
        <end position="252"/>
    </location>
</feature>
<keyword evidence="4 7" id="KW-0812">Transmembrane</keyword>
<dbReference type="InterPro" id="IPR010290">
    <property type="entry name" value="TM_effector"/>
</dbReference>